<organism evidence="3 4">
    <name type="scientific">Porites lobata</name>
    <dbReference type="NCBI Taxonomy" id="104759"/>
    <lineage>
        <taxon>Eukaryota</taxon>
        <taxon>Metazoa</taxon>
        <taxon>Cnidaria</taxon>
        <taxon>Anthozoa</taxon>
        <taxon>Hexacorallia</taxon>
        <taxon>Scleractinia</taxon>
        <taxon>Fungiina</taxon>
        <taxon>Poritidae</taxon>
        <taxon>Porites</taxon>
    </lineage>
</organism>
<name>A0ABN8PL87_9CNID</name>
<evidence type="ECO:0000256" key="2">
    <source>
        <dbReference type="SAM" id="MobiDB-lite"/>
    </source>
</evidence>
<protein>
    <submittedName>
        <fullName evidence="3">Uncharacterized protein</fullName>
    </submittedName>
</protein>
<accession>A0ABN8PL87</accession>
<reference evidence="3 4" key="1">
    <citation type="submission" date="2022-05" db="EMBL/GenBank/DDBJ databases">
        <authorList>
            <consortium name="Genoscope - CEA"/>
            <person name="William W."/>
        </authorList>
    </citation>
    <scope>NUCLEOTIDE SEQUENCE [LARGE SCALE GENOMIC DNA]</scope>
</reference>
<keyword evidence="1" id="KW-0175">Coiled coil</keyword>
<proteinExistence type="predicted"/>
<feature type="region of interest" description="Disordered" evidence="2">
    <location>
        <begin position="1"/>
        <end position="41"/>
    </location>
</feature>
<keyword evidence="4" id="KW-1185">Reference proteome</keyword>
<dbReference type="EMBL" id="CALNXK010000078">
    <property type="protein sequence ID" value="CAH3146223.1"/>
    <property type="molecule type" value="Genomic_DNA"/>
</dbReference>
<gene>
    <name evidence="3" type="ORF">PLOB_00044938</name>
</gene>
<feature type="compositionally biased region" description="Basic and acidic residues" evidence="2">
    <location>
        <begin position="1"/>
        <end position="16"/>
    </location>
</feature>
<evidence type="ECO:0000256" key="1">
    <source>
        <dbReference type="SAM" id="Coils"/>
    </source>
</evidence>
<sequence>KQKQEEEAKKAEEMRKRSFAKRNADEQQGARPKKGRASGASTLAYLKDRAEVEATLKRDELEIKRQELALQAKEQEGRQQQFDMMNKHTRDIQQLQQQQMQQFMQMNANMMQQHQQQTLALMELMKKFAAK</sequence>
<feature type="coiled-coil region" evidence="1">
    <location>
        <begin position="47"/>
        <end position="98"/>
    </location>
</feature>
<evidence type="ECO:0000313" key="4">
    <source>
        <dbReference type="Proteomes" id="UP001159405"/>
    </source>
</evidence>
<comment type="caution">
    <text evidence="3">The sequence shown here is derived from an EMBL/GenBank/DDBJ whole genome shotgun (WGS) entry which is preliminary data.</text>
</comment>
<evidence type="ECO:0000313" key="3">
    <source>
        <dbReference type="EMBL" id="CAH3146223.1"/>
    </source>
</evidence>
<dbReference type="Proteomes" id="UP001159405">
    <property type="component" value="Unassembled WGS sequence"/>
</dbReference>
<feature type="non-terminal residue" evidence="3">
    <location>
        <position position="1"/>
    </location>
</feature>